<dbReference type="Pfam" id="PF09523">
    <property type="entry name" value="DUF2390"/>
    <property type="match status" value="1"/>
</dbReference>
<gene>
    <name evidence="1" type="ORF">SAMN05192570_2693</name>
</gene>
<dbReference type="AlphaFoldDB" id="A0A1I6SUP9"/>
<dbReference type="RefSeq" id="WP_092311765.1">
    <property type="nucleotide sequence ID" value="NZ_FOZV01000006.1"/>
</dbReference>
<keyword evidence="2" id="KW-1185">Reference proteome</keyword>
<dbReference type="STRING" id="871741.SAMN05192570_2693"/>
<protein>
    <submittedName>
        <fullName evidence="1">TIGR02444 family protein</fullName>
    </submittedName>
</protein>
<dbReference type="InterPro" id="IPR012659">
    <property type="entry name" value="CHP02444"/>
</dbReference>
<evidence type="ECO:0000313" key="1">
    <source>
        <dbReference type="EMBL" id="SFS80646.1"/>
    </source>
</evidence>
<dbReference type="OrthoDB" id="7875767at2"/>
<dbReference type="EMBL" id="FOZV01000006">
    <property type="protein sequence ID" value="SFS80646.1"/>
    <property type="molecule type" value="Genomic_DNA"/>
</dbReference>
<organism evidence="1 2">
    <name type="scientific">Brevundimonas viscosa</name>
    <dbReference type="NCBI Taxonomy" id="871741"/>
    <lineage>
        <taxon>Bacteria</taxon>
        <taxon>Pseudomonadati</taxon>
        <taxon>Pseudomonadota</taxon>
        <taxon>Alphaproteobacteria</taxon>
        <taxon>Caulobacterales</taxon>
        <taxon>Caulobacteraceae</taxon>
        <taxon>Brevundimonas</taxon>
    </lineage>
</organism>
<proteinExistence type="predicted"/>
<evidence type="ECO:0000313" key="2">
    <source>
        <dbReference type="Proteomes" id="UP000198788"/>
    </source>
</evidence>
<dbReference type="NCBIfam" id="TIGR02444">
    <property type="entry name" value="TIGR02444 family protein"/>
    <property type="match status" value="1"/>
</dbReference>
<name>A0A1I6SUP9_9CAUL</name>
<reference evidence="2" key="1">
    <citation type="submission" date="2016-10" db="EMBL/GenBank/DDBJ databases">
        <authorList>
            <person name="Varghese N."/>
            <person name="Submissions S."/>
        </authorList>
    </citation>
    <scope>NUCLEOTIDE SEQUENCE [LARGE SCALE GENOMIC DNA]</scope>
    <source>
        <strain evidence="2">CGMCC 1.10683</strain>
    </source>
</reference>
<sequence>MNLWDWSLRAWRAPGVETACLDLQDAQGQNIPLLLWAAWTAVTGRSLAEDDIEAACDTARVWHETVIVPLRGVRRALKTRVPDLGDEDREAVRAQVQAVEIDAERRLLAALEALAPPPVGPAKPALPALVAVSRAWSSVTPRTALTLLAERLPA</sequence>
<accession>A0A1I6SUP9</accession>
<dbReference type="Proteomes" id="UP000198788">
    <property type="component" value="Unassembled WGS sequence"/>
</dbReference>